<dbReference type="OMA" id="RESVFCT"/>
<dbReference type="Pfam" id="PF01753">
    <property type="entry name" value="zf-MYND"/>
    <property type="match status" value="1"/>
</dbReference>
<evidence type="ECO:0000313" key="6">
    <source>
        <dbReference type="EMBL" id="SJL15210.1"/>
    </source>
</evidence>
<dbReference type="InterPro" id="IPR002893">
    <property type="entry name" value="Znf_MYND"/>
</dbReference>
<name>A0A284S2H4_ARMOS</name>
<protein>
    <recommendedName>
        <fullName evidence="5">MYND-type domain-containing protein</fullName>
    </recommendedName>
</protein>
<evidence type="ECO:0000259" key="5">
    <source>
        <dbReference type="PROSITE" id="PS50865"/>
    </source>
</evidence>
<evidence type="ECO:0000256" key="1">
    <source>
        <dbReference type="ARBA" id="ARBA00022723"/>
    </source>
</evidence>
<accession>A0A284S2H4</accession>
<dbReference type="SUPFAM" id="SSF144232">
    <property type="entry name" value="HIT/MYND zinc finger-like"/>
    <property type="match status" value="1"/>
</dbReference>
<evidence type="ECO:0000256" key="4">
    <source>
        <dbReference type="PROSITE-ProRule" id="PRU00134"/>
    </source>
</evidence>
<dbReference type="GO" id="GO:0008270">
    <property type="term" value="F:zinc ion binding"/>
    <property type="evidence" value="ECO:0007669"/>
    <property type="project" value="UniProtKB-KW"/>
</dbReference>
<dbReference type="PROSITE" id="PS01360">
    <property type="entry name" value="ZF_MYND_1"/>
    <property type="match status" value="1"/>
</dbReference>
<gene>
    <name evidence="6" type="ORF">ARMOST_18696</name>
</gene>
<evidence type="ECO:0000256" key="2">
    <source>
        <dbReference type="ARBA" id="ARBA00022771"/>
    </source>
</evidence>
<dbReference type="EMBL" id="FUEG01000027">
    <property type="protein sequence ID" value="SJL15210.1"/>
    <property type="molecule type" value="Genomic_DNA"/>
</dbReference>
<dbReference type="OrthoDB" id="3030244at2759"/>
<dbReference type="Proteomes" id="UP000219338">
    <property type="component" value="Unassembled WGS sequence"/>
</dbReference>
<keyword evidence="1" id="KW-0479">Metal-binding</keyword>
<feature type="domain" description="MYND-type" evidence="5">
    <location>
        <begin position="373"/>
        <end position="411"/>
    </location>
</feature>
<evidence type="ECO:0000256" key="3">
    <source>
        <dbReference type="ARBA" id="ARBA00022833"/>
    </source>
</evidence>
<reference evidence="7" key="1">
    <citation type="journal article" date="2017" name="Nat. Ecol. Evol.">
        <title>Genome expansion and lineage-specific genetic innovations in the forest pathogenic fungi Armillaria.</title>
        <authorList>
            <person name="Sipos G."/>
            <person name="Prasanna A.N."/>
            <person name="Walter M.C."/>
            <person name="O'Connor E."/>
            <person name="Balint B."/>
            <person name="Krizsan K."/>
            <person name="Kiss B."/>
            <person name="Hess J."/>
            <person name="Varga T."/>
            <person name="Slot J."/>
            <person name="Riley R."/>
            <person name="Boka B."/>
            <person name="Rigling D."/>
            <person name="Barry K."/>
            <person name="Lee J."/>
            <person name="Mihaltcheva S."/>
            <person name="LaButti K."/>
            <person name="Lipzen A."/>
            <person name="Waldron R."/>
            <person name="Moloney N.M."/>
            <person name="Sperisen C."/>
            <person name="Kredics L."/>
            <person name="Vagvoelgyi C."/>
            <person name="Patrignani A."/>
            <person name="Fitzpatrick D."/>
            <person name="Nagy I."/>
            <person name="Doyle S."/>
            <person name="Anderson J.B."/>
            <person name="Grigoriev I.V."/>
            <person name="Gueldener U."/>
            <person name="Muensterkoetter M."/>
            <person name="Nagy L.G."/>
        </authorList>
    </citation>
    <scope>NUCLEOTIDE SEQUENCE [LARGE SCALE GENOMIC DNA]</scope>
    <source>
        <strain evidence="7">C18/9</strain>
    </source>
</reference>
<dbReference type="AlphaFoldDB" id="A0A284S2H4"/>
<sequence length="481" mass="54508">MSLLKGGSARAPTGTRGRPNYLQALCTKLSNNFPHGDNVISSETGKSFIAIAQGFLRHFEQSHNKALTPELRNVWTGLAPWSMHIFDHCIISCREEIHLQSFEHAPLMFYILRLLEILSSNNQVCRDMASTPNFISKFTKAWMCLLLANPYRLPAMTVIKRFVSLNETAFISSIDSYANQLPLSALLSLEEEFSLKGRDMDYAQLHCVLHSVHQIVRGSRRESVFCTTLAAICLLKITCCLCRMHFSRKRIAHDPDSKNKCDGALCCLVEGFAFFARLVGRMKYTIIGEVLRFGLFKVILCSEALFKDLSEFPKVQEAHAMCRRSWKTIFTKLRGSIICATLEAVSQGQWLPLVHVAERYISLYERMRVKRVCNLCGVSEGLVTCSKCHDTFYCSIECQRLDYRGEHKEKCKKYECFASAENKFKAKHLTFFTRDIVADDSQARVVEIMAGQCEFAQKAGVAVRGVITILDFTDGLTDLTF</sequence>
<keyword evidence="3" id="KW-0862">Zinc</keyword>
<dbReference type="Gene3D" id="6.10.140.2220">
    <property type="match status" value="1"/>
</dbReference>
<evidence type="ECO:0000313" key="7">
    <source>
        <dbReference type="Proteomes" id="UP000219338"/>
    </source>
</evidence>
<keyword evidence="2 4" id="KW-0863">Zinc-finger</keyword>
<keyword evidence="7" id="KW-1185">Reference proteome</keyword>
<organism evidence="6 7">
    <name type="scientific">Armillaria ostoyae</name>
    <name type="common">Armillaria root rot fungus</name>
    <dbReference type="NCBI Taxonomy" id="47428"/>
    <lineage>
        <taxon>Eukaryota</taxon>
        <taxon>Fungi</taxon>
        <taxon>Dikarya</taxon>
        <taxon>Basidiomycota</taxon>
        <taxon>Agaricomycotina</taxon>
        <taxon>Agaricomycetes</taxon>
        <taxon>Agaricomycetidae</taxon>
        <taxon>Agaricales</taxon>
        <taxon>Marasmiineae</taxon>
        <taxon>Physalacriaceae</taxon>
        <taxon>Armillaria</taxon>
    </lineage>
</organism>
<dbReference type="PROSITE" id="PS50865">
    <property type="entry name" value="ZF_MYND_2"/>
    <property type="match status" value="1"/>
</dbReference>
<proteinExistence type="predicted"/>